<accession>A0ABD2QST4</accession>
<dbReference type="InterPro" id="IPR057670">
    <property type="entry name" value="SH3_retrovirus"/>
</dbReference>
<protein>
    <recommendedName>
        <fullName evidence="1">Retroviral polymerase SH3-like domain-containing protein</fullName>
    </recommendedName>
</protein>
<dbReference type="AlphaFoldDB" id="A0ABD2QST4"/>
<dbReference type="EMBL" id="JBJKTR010000024">
    <property type="protein sequence ID" value="KAL3322585.1"/>
    <property type="molecule type" value="Genomic_DNA"/>
</dbReference>
<proteinExistence type="predicted"/>
<name>A0ABD2QST4_9SOLN</name>
<dbReference type="Pfam" id="PF25597">
    <property type="entry name" value="SH3_retrovirus"/>
    <property type="match status" value="1"/>
</dbReference>
<evidence type="ECO:0000313" key="3">
    <source>
        <dbReference type="Proteomes" id="UP001627284"/>
    </source>
</evidence>
<gene>
    <name evidence="2" type="ORF">AABB24_039937</name>
</gene>
<dbReference type="EMBL" id="JBJKTR010000024">
    <property type="protein sequence ID" value="KAL3322586.1"/>
    <property type="molecule type" value="Genomic_DNA"/>
</dbReference>
<sequence>MINSCQSPGQQATVHMGYSKVQKGYLLLDLRNKSFFTSRDVVFKEDYFPFAEFEEGHVLESMFVDTLSRDDILLSSLDQSEQFIPSNIVEDVLEGRIEMTHSSEVTSSSNSSEVVIDVMEPVPFHSLEVYLNIKDPLEPNRLQAG</sequence>
<feature type="domain" description="Retroviral polymerase SH3-like" evidence="1">
    <location>
        <begin position="13"/>
        <end position="51"/>
    </location>
</feature>
<dbReference type="Proteomes" id="UP001627284">
    <property type="component" value="Unassembled WGS sequence"/>
</dbReference>
<comment type="caution">
    <text evidence="2">The sequence shown here is derived from an EMBL/GenBank/DDBJ whole genome shotgun (WGS) entry which is preliminary data.</text>
</comment>
<reference evidence="2 3" key="1">
    <citation type="submission" date="2024-05" db="EMBL/GenBank/DDBJ databases">
        <title>De novo assembly of an allotetraploid wild potato.</title>
        <authorList>
            <person name="Hosaka A.J."/>
        </authorList>
    </citation>
    <scope>NUCLEOTIDE SEQUENCE [LARGE SCALE GENOMIC DNA]</scope>
    <source>
        <tissue evidence="2">Young leaves</tissue>
    </source>
</reference>
<evidence type="ECO:0000313" key="2">
    <source>
        <dbReference type="EMBL" id="KAL3322585.1"/>
    </source>
</evidence>
<keyword evidence="3" id="KW-1185">Reference proteome</keyword>
<evidence type="ECO:0000259" key="1">
    <source>
        <dbReference type="Pfam" id="PF25597"/>
    </source>
</evidence>
<organism evidence="2 3">
    <name type="scientific">Solanum stoloniferum</name>
    <dbReference type="NCBI Taxonomy" id="62892"/>
    <lineage>
        <taxon>Eukaryota</taxon>
        <taxon>Viridiplantae</taxon>
        <taxon>Streptophyta</taxon>
        <taxon>Embryophyta</taxon>
        <taxon>Tracheophyta</taxon>
        <taxon>Spermatophyta</taxon>
        <taxon>Magnoliopsida</taxon>
        <taxon>eudicotyledons</taxon>
        <taxon>Gunneridae</taxon>
        <taxon>Pentapetalae</taxon>
        <taxon>asterids</taxon>
        <taxon>lamiids</taxon>
        <taxon>Solanales</taxon>
        <taxon>Solanaceae</taxon>
        <taxon>Solanoideae</taxon>
        <taxon>Solaneae</taxon>
        <taxon>Solanum</taxon>
    </lineage>
</organism>